<accession>A0ABU7MPI1</accession>
<evidence type="ECO:0000313" key="5">
    <source>
        <dbReference type="Proteomes" id="UP001335729"/>
    </source>
</evidence>
<feature type="domain" description="Activator of Hsp90 ATPase homologue 1/2-like C-terminal" evidence="2">
    <location>
        <begin position="204"/>
        <end position="342"/>
    </location>
</feature>
<dbReference type="Gene3D" id="1.20.120.450">
    <property type="entry name" value="dinb family like domain"/>
    <property type="match status" value="1"/>
</dbReference>
<gene>
    <name evidence="4" type="ORF">V1Y59_02105</name>
</gene>
<proteinExistence type="inferred from homology"/>
<evidence type="ECO:0000259" key="3">
    <source>
        <dbReference type="Pfam" id="PF11716"/>
    </source>
</evidence>
<dbReference type="EMBL" id="JAZDUE010000001">
    <property type="protein sequence ID" value="MEE4021856.1"/>
    <property type="molecule type" value="Genomic_DNA"/>
</dbReference>
<dbReference type="CDD" id="cd08895">
    <property type="entry name" value="SRPBCC_CalC_Aha1-like_2"/>
    <property type="match status" value="1"/>
</dbReference>
<comment type="caution">
    <text evidence="4">The sequence shown here is derived from an EMBL/GenBank/DDBJ whole genome shotgun (WGS) entry which is preliminary data.</text>
</comment>
<evidence type="ECO:0000313" key="4">
    <source>
        <dbReference type="EMBL" id="MEE4021856.1"/>
    </source>
</evidence>
<dbReference type="Gene3D" id="3.30.530.20">
    <property type="match status" value="1"/>
</dbReference>
<keyword evidence="5" id="KW-1185">Reference proteome</keyword>
<dbReference type="InterPro" id="IPR013538">
    <property type="entry name" value="ASHA1/2-like_C"/>
</dbReference>
<dbReference type="InterPro" id="IPR034660">
    <property type="entry name" value="DinB/YfiT-like"/>
</dbReference>
<dbReference type="Proteomes" id="UP001335729">
    <property type="component" value="Unassembled WGS sequence"/>
</dbReference>
<dbReference type="NCBIfam" id="TIGR03083">
    <property type="entry name" value="maleylpyruvate isomerase family mycothiol-dependent enzyme"/>
    <property type="match status" value="1"/>
</dbReference>
<dbReference type="InterPro" id="IPR017517">
    <property type="entry name" value="Maleyloyr_isom"/>
</dbReference>
<sequence>MVIDFREACVELGELVRAVTDDDLTARTPCADYDVAALLGHIEEFATGFTAMADAESPRAQQTDSRVDIRTQAGRQRLADHLIDVGRAWARPEPWSGVSDNAGLGLSNATWGRIVLTEVIVHGWDLAAALDAPFAPPADLVRACHDHVTEFVPTAPVPELWGEHVALDDAGMLEATVAATGRDPRPWPTTTRGRTDQASRVIRAPLPRVFAALVDPDALVEWLPPQGMTGRFDHFDARRGGSYRLTLTYAVAPASGGKSGADADIVEARFVEIVPDVRVVQAIDFESDDPDFAGTMTMTWSVSEVECGTHVQITAEDVPRGVSAEDHAAGMTSSLAQLDAFLSGPPA</sequence>
<dbReference type="Pfam" id="PF11716">
    <property type="entry name" value="MDMPI_N"/>
    <property type="match status" value="1"/>
</dbReference>
<dbReference type="Pfam" id="PF08327">
    <property type="entry name" value="AHSA1"/>
    <property type="match status" value="1"/>
</dbReference>
<evidence type="ECO:0000256" key="1">
    <source>
        <dbReference type="ARBA" id="ARBA00006817"/>
    </source>
</evidence>
<comment type="similarity">
    <text evidence="1">Belongs to the AHA1 family.</text>
</comment>
<protein>
    <submittedName>
        <fullName evidence="4">TIGR03086 family metal-binding protein</fullName>
    </submittedName>
</protein>
<dbReference type="SUPFAM" id="SSF109854">
    <property type="entry name" value="DinB/YfiT-like putative metalloenzymes"/>
    <property type="match status" value="1"/>
</dbReference>
<reference evidence="4 5" key="1">
    <citation type="submission" date="2024-01" db="EMBL/GenBank/DDBJ databases">
        <title>Draft genome sequence of Gordonia sp. PKS22-38.</title>
        <authorList>
            <person name="Suphannarot A."/>
            <person name="Mingma R."/>
        </authorList>
    </citation>
    <scope>NUCLEOTIDE SEQUENCE [LARGE SCALE GENOMIC DNA]</scope>
    <source>
        <strain evidence="4 5">PKS22-38</strain>
    </source>
</reference>
<dbReference type="NCBIfam" id="TIGR03086">
    <property type="entry name" value="TIGR03086 family metal-binding protein"/>
    <property type="match status" value="1"/>
</dbReference>
<dbReference type="RefSeq" id="WP_330503157.1">
    <property type="nucleotide sequence ID" value="NZ_JAZDUE010000001.1"/>
</dbReference>
<dbReference type="InterPro" id="IPR017520">
    <property type="entry name" value="CHP03086"/>
</dbReference>
<organism evidence="4 5">
    <name type="scientific">Gordonia prachuapensis</name>
    <dbReference type="NCBI Taxonomy" id="3115651"/>
    <lineage>
        <taxon>Bacteria</taxon>
        <taxon>Bacillati</taxon>
        <taxon>Actinomycetota</taxon>
        <taxon>Actinomycetes</taxon>
        <taxon>Mycobacteriales</taxon>
        <taxon>Gordoniaceae</taxon>
        <taxon>Gordonia</taxon>
    </lineage>
</organism>
<feature type="domain" description="Mycothiol-dependent maleylpyruvate isomerase metal-binding" evidence="3">
    <location>
        <begin position="5"/>
        <end position="127"/>
    </location>
</feature>
<dbReference type="InterPro" id="IPR024344">
    <property type="entry name" value="MDMPI_metal-binding"/>
</dbReference>
<name>A0ABU7MPI1_9ACTN</name>
<dbReference type="SUPFAM" id="SSF55961">
    <property type="entry name" value="Bet v1-like"/>
    <property type="match status" value="1"/>
</dbReference>
<dbReference type="InterPro" id="IPR023393">
    <property type="entry name" value="START-like_dom_sf"/>
</dbReference>
<evidence type="ECO:0000259" key="2">
    <source>
        <dbReference type="Pfam" id="PF08327"/>
    </source>
</evidence>